<dbReference type="Proteomes" id="UP001143545">
    <property type="component" value="Unassembled WGS sequence"/>
</dbReference>
<sequence length="118" mass="13321">MTILAIAVYLLLGLFGLVLIVMVGIKLLVHLLDKRAIGMVKEYSEIHGFVFEKVLVYPNHYMLFVSKNMVTYTACFTIGDVENIIWNGASPVDQLRKKEEVDSKNLTTTNVKKRMSAV</sequence>
<evidence type="ECO:0000313" key="2">
    <source>
        <dbReference type="EMBL" id="GLB53787.1"/>
    </source>
</evidence>
<protein>
    <submittedName>
        <fullName evidence="2">Uncharacterized protein</fullName>
    </submittedName>
</protein>
<gene>
    <name evidence="2" type="ORF">NBRC110019_28280</name>
</gene>
<keyword evidence="1" id="KW-0472">Membrane</keyword>
<organism evidence="2 3">
    <name type="scientific">Neptunitalea chrysea</name>
    <dbReference type="NCBI Taxonomy" id="1647581"/>
    <lineage>
        <taxon>Bacteria</taxon>
        <taxon>Pseudomonadati</taxon>
        <taxon>Bacteroidota</taxon>
        <taxon>Flavobacteriia</taxon>
        <taxon>Flavobacteriales</taxon>
        <taxon>Flavobacteriaceae</taxon>
        <taxon>Neptunitalea</taxon>
    </lineage>
</organism>
<evidence type="ECO:0000256" key="1">
    <source>
        <dbReference type="SAM" id="Phobius"/>
    </source>
</evidence>
<feature type="transmembrane region" description="Helical" evidence="1">
    <location>
        <begin position="6"/>
        <end position="29"/>
    </location>
</feature>
<name>A0A9W6B8S5_9FLAO</name>
<keyword evidence="3" id="KW-1185">Reference proteome</keyword>
<dbReference type="EMBL" id="BRVP01000024">
    <property type="protein sequence ID" value="GLB53787.1"/>
    <property type="molecule type" value="Genomic_DNA"/>
</dbReference>
<accession>A0A9W6B8S5</accession>
<keyword evidence="1" id="KW-1133">Transmembrane helix</keyword>
<evidence type="ECO:0000313" key="3">
    <source>
        <dbReference type="Proteomes" id="UP001143545"/>
    </source>
</evidence>
<keyword evidence="1" id="KW-0812">Transmembrane</keyword>
<dbReference type="RefSeq" id="WP_281756002.1">
    <property type="nucleotide sequence ID" value="NZ_BRVP01000024.1"/>
</dbReference>
<reference evidence="2" key="1">
    <citation type="submission" date="2022-07" db="EMBL/GenBank/DDBJ databases">
        <title>Taxonomy of Novel Oxalotrophic and Methylotrophic Bacteria.</title>
        <authorList>
            <person name="Sahin N."/>
            <person name="Tani A."/>
        </authorList>
    </citation>
    <scope>NUCLEOTIDE SEQUENCE</scope>
    <source>
        <strain evidence="2">AM327</strain>
    </source>
</reference>
<proteinExistence type="predicted"/>
<comment type="caution">
    <text evidence="2">The sequence shown here is derived from an EMBL/GenBank/DDBJ whole genome shotgun (WGS) entry which is preliminary data.</text>
</comment>
<dbReference type="AlphaFoldDB" id="A0A9W6B8S5"/>